<dbReference type="GO" id="GO:0019843">
    <property type="term" value="F:rRNA binding"/>
    <property type="evidence" value="ECO:0007669"/>
    <property type="project" value="UniProtKB-KW"/>
</dbReference>
<evidence type="ECO:0000256" key="3">
    <source>
        <dbReference type="ARBA" id="ARBA00022884"/>
    </source>
</evidence>
<keyword evidence="2" id="KW-0699">rRNA-binding</keyword>
<dbReference type="AlphaFoldDB" id="X0SPJ5"/>
<keyword evidence="4" id="KW-0689">Ribosomal protein</keyword>
<dbReference type="EMBL" id="BARS01002219">
    <property type="protein sequence ID" value="GAF82969.1"/>
    <property type="molecule type" value="Genomic_DNA"/>
</dbReference>
<keyword evidence="3" id="KW-0694">RNA-binding</keyword>
<evidence type="ECO:0000256" key="4">
    <source>
        <dbReference type="ARBA" id="ARBA00022980"/>
    </source>
</evidence>
<dbReference type="Gene3D" id="3.90.470.10">
    <property type="entry name" value="Ribosomal protein L22/L17"/>
    <property type="match status" value="1"/>
</dbReference>
<dbReference type="SUPFAM" id="SSF54843">
    <property type="entry name" value="Ribosomal protein L22"/>
    <property type="match status" value="1"/>
</dbReference>
<comment type="caution">
    <text evidence="6">The sequence shown here is derived from an EMBL/GenBank/DDBJ whole genome shotgun (WGS) entry which is preliminary data.</text>
</comment>
<dbReference type="GO" id="GO:0006412">
    <property type="term" value="P:translation"/>
    <property type="evidence" value="ECO:0007669"/>
    <property type="project" value="InterPro"/>
</dbReference>
<evidence type="ECO:0008006" key="7">
    <source>
        <dbReference type="Google" id="ProtNLM"/>
    </source>
</evidence>
<evidence type="ECO:0000256" key="5">
    <source>
        <dbReference type="ARBA" id="ARBA00023274"/>
    </source>
</evidence>
<dbReference type="InterPro" id="IPR036394">
    <property type="entry name" value="Ribosomal_uL22_sf"/>
</dbReference>
<protein>
    <recommendedName>
        <fullName evidence="7">50S ribosomal protein L22</fullName>
    </recommendedName>
</protein>
<keyword evidence="5" id="KW-0687">Ribonucleoprotein</keyword>
<evidence type="ECO:0000256" key="1">
    <source>
        <dbReference type="ARBA" id="ARBA00009451"/>
    </source>
</evidence>
<dbReference type="InterPro" id="IPR005727">
    <property type="entry name" value="Ribosomal_uL22_bac/chlpt-type"/>
</dbReference>
<gene>
    <name evidence="6" type="ORF">S01H1_04180</name>
</gene>
<dbReference type="InterPro" id="IPR047867">
    <property type="entry name" value="Ribosomal_uL22_bac/org-type"/>
</dbReference>
<evidence type="ECO:0000256" key="2">
    <source>
        <dbReference type="ARBA" id="ARBA00022730"/>
    </source>
</evidence>
<dbReference type="GO" id="GO:0022625">
    <property type="term" value="C:cytosolic large ribosomal subunit"/>
    <property type="evidence" value="ECO:0007669"/>
    <property type="project" value="TreeGrafter"/>
</dbReference>
<dbReference type="Pfam" id="PF00237">
    <property type="entry name" value="Ribosomal_L22"/>
    <property type="match status" value="1"/>
</dbReference>
<dbReference type="GO" id="GO:0003735">
    <property type="term" value="F:structural constituent of ribosome"/>
    <property type="evidence" value="ECO:0007669"/>
    <property type="project" value="InterPro"/>
</dbReference>
<dbReference type="CDD" id="cd00336">
    <property type="entry name" value="Ribosomal_L22"/>
    <property type="match status" value="1"/>
</dbReference>
<dbReference type="HAMAP" id="MF_01331_B">
    <property type="entry name" value="Ribosomal_uL22_B"/>
    <property type="match status" value="1"/>
</dbReference>
<dbReference type="PANTHER" id="PTHR13501:SF8">
    <property type="entry name" value="LARGE RIBOSOMAL SUBUNIT PROTEIN UL22M"/>
    <property type="match status" value="1"/>
</dbReference>
<organism evidence="6">
    <name type="scientific">marine sediment metagenome</name>
    <dbReference type="NCBI Taxonomy" id="412755"/>
    <lineage>
        <taxon>unclassified sequences</taxon>
        <taxon>metagenomes</taxon>
        <taxon>ecological metagenomes</taxon>
    </lineage>
</organism>
<dbReference type="NCBIfam" id="TIGR01044">
    <property type="entry name" value="rplV_bact"/>
    <property type="match status" value="1"/>
</dbReference>
<proteinExistence type="inferred from homology"/>
<sequence>MAYTATHKYARISARKVRHLASLVRGKFADEALDILRFQPHRGARMLEKVIKSALGNAEHQQAPGVDDLVVVDARIDGGPMFKRYQPRARGMAYEIKKRMSHIKVSLDTVAVASSDGSQASGEAGVEE</sequence>
<dbReference type="InterPro" id="IPR001063">
    <property type="entry name" value="Ribosomal_uL22"/>
</dbReference>
<name>X0SPJ5_9ZZZZ</name>
<evidence type="ECO:0000313" key="6">
    <source>
        <dbReference type="EMBL" id="GAF82969.1"/>
    </source>
</evidence>
<dbReference type="PANTHER" id="PTHR13501">
    <property type="entry name" value="CHLOROPLAST 50S RIBOSOMAL PROTEIN L22-RELATED"/>
    <property type="match status" value="1"/>
</dbReference>
<comment type="similarity">
    <text evidence="1">Belongs to the universal ribosomal protein uL22 family.</text>
</comment>
<reference evidence="6" key="1">
    <citation type="journal article" date="2014" name="Front. Microbiol.">
        <title>High frequency of phylogenetically diverse reductive dehalogenase-homologous genes in deep subseafloor sedimentary metagenomes.</title>
        <authorList>
            <person name="Kawai M."/>
            <person name="Futagami T."/>
            <person name="Toyoda A."/>
            <person name="Takaki Y."/>
            <person name="Nishi S."/>
            <person name="Hori S."/>
            <person name="Arai W."/>
            <person name="Tsubouchi T."/>
            <person name="Morono Y."/>
            <person name="Uchiyama I."/>
            <person name="Ito T."/>
            <person name="Fujiyama A."/>
            <person name="Inagaki F."/>
            <person name="Takami H."/>
        </authorList>
    </citation>
    <scope>NUCLEOTIDE SEQUENCE</scope>
    <source>
        <strain evidence="6">Expedition CK06-06</strain>
    </source>
</reference>
<accession>X0SPJ5</accession>